<protein>
    <submittedName>
        <fullName evidence="3">Cobaltochelatase subunit CobN</fullName>
        <ecNumber evidence="3">6.6.1.2</ecNumber>
    </submittedName>
</protein>
<sequence>MSQPRLLLLSTADTDLLTAIRADERWTVANPARTSADELPALLEDVDIAVVRLLGGREAWPDGLDAMRASGVPTVVVSGESSPDARLHELSTVPSGIATQTHRYLVAAGPANLAQLAAFLCDTLLLTGDAFEPPAEQPLFGIHVPAGTADAEPLTGDKNRGDGGPVVGIVFYRSHELSGNTAFIDVLCEQIADAGGRPLPIFTDTLRGTNRDEYAELRELLGRADVLITTVLASGGLVAGNAAAGENDDVWSTALFDDLGITVLQGLTLTSARDAWEASDGAMNPMDAATQIALPEFDGRIIGVPFSFKETGADGVPRYVADAERARRLAGIAVKKARLGRIPNAEKRIALVLSNYPTKHARVGNAVGLDTPASAVELLRTLRDAGYDIGDLDLDALGRGAADDGSDLPPGDALVHRLIAAGGHDVEWLTEEQLADAAASIPASTYAEWFSTLPASLRNGIVEAWGDPPGELYVDTTGDEPAIAVAGLVFGNVVLMIQPPRGFGENPVAIYHDPNLAPSHHYVAAYRWLQEPPARGGFGADAVVHLGKHGTLEWLPGKGLGLSDDSAPDAVLGDLPLIYPFIVNDPGEGTQAKRRAHAVLIDHMIPPMARADTYGDLAKLEQLLDEYATVAELDPAKAPTVRTQIWELVTQAQLHHDLHTEQMPGEDEFDDFVLHIDGYLCEIKDVQIRDGLHVLGRAPEGDELVNDVLAVLRARQVFGGETAHRGLRGAIAAWADLDEQALLAEPGAAVADTPALRTLLEITDLPRTGASNAPDTPEAPDGPDAPDAPDAHVAGRDDGGVASPPVAIRLTASDVVDLLEVVARGLVEEHARREWRPEEAKSVVADILRDDVAEVADVLRFGAEQLVPRLARTTDEISNSVRALDGRYIAPGPSGSPTRGLVNVLPTGRNMYAVDPKAIPSRNAWDVGVALGDSLLRRHKAETGAFPTSVGLTVWGTAAMRTQGDDIAEVLWLLGVRPVWDDASRRVTGFEVVPADELLLDGEPRPRVDVTVRISGFFREAFPHVIGVIDDAVRTVAELADDGAVNHLRAHVVEDLAAGSDARHATARIFGSRPGAYGAGMLPLVDARNWRTDADLAEVYAVWGGYAYGRGLDGVEARADMEKAFSRIQVAVKNQDTREHDILDSDDYYQYHGGMVAMVRQLTGNAPAAYIGDSAVTEHVKTRSLSEETARVFRARVVNPKWIAAMQRHGYKGAFEMAATVDYIFGYDATAGVVEDWMYEKLTDEYVRNPEVAEFFRRSNPWARKGMAERLLEAAQRGLWAEPSAEAMEALQQAVLETEGDLEG</sequence>
<name>A0A6L9S0S5_9ACTN</name>
<dbReference type="InterPro" id="IPR011953">
    <property type="entry name" value="Cobalto_CobN"/>
</dbReference>
<evidence type="ECO:0000313" key="3">
    <source>
        <dbReference type="EMBL" id="NED98606.1"/>
    </source>
</evidence>
<dbReference type="EMBL" id="JAAGOA010000001">
    <property type="protein sequence ID" value="NED98606.1"/>
    <property type="molecule type" value="Genomic_DNA"/>
</dbReference>
<keyword evidence="3" id="KW-0436">Ligase</keyword>
<evidence type="ECO:0000256" key="1">
    <source>
        <dbReference type="SAM" id="MobiDB-lite"/>
    </source>
</evidence>
<dbReference type="GO" id="GO:0009236">
    <property type="term" value="P:cobalamin biosynthetic process"/>
    <property type="evidence" value="ECO:0007669"/>
    <property type="project" value="InterPro"/>
</dbReference>
<dbReference type="InterPro" id="IPR003672">
    <property type="entry name" value="CobN/Mg_chltase"/>
</dbReference>
<dbReference type="CDD" id="cd10150">
    <property type="entry name" value="CobN_like"/>
    <property type="match status" value="1"/>
</dbReference>
<keyword evidence="4" id="KW-1185">Reference proteome</keyword>
<evidence type="ECO:0000313" key="4">
    <source>
        <dbReference type="Proteomes" id="UP000475214"/>
    </source>
</evidence>
<dbReference type="PANTHER" id="PTHR44119">
    <property type="entry name" value="MAGNESIUM-CHELATASE SUBUNIT CHLH, CHLOROPLASTIC"/>
    <property type="match status" value="1"/>
</dbReference>
<comment type="caution">
    <text evidence="3">The sequence shown here is derived from an EMBL/GenBank/DDBJ whole genome shotgun (WGS) entry which is preliminary data.</text>
</comment>
<proteinExistence type="predicted"/>
<dbReference type="Pfam" id="PF02514">
    <property type="entry name" value="CobN-Mg_chel"/>
    <property type="match status" value="1"/>
</dbReference>
<dbReference type="NCBIfam" id="TIGR02257">
    <property type="entry name" value="cobalto_cobN"/>
    <property type="match status" value="1"/>
</dbReference>
<organism evidence="3 4">
    <name type="scientific">Phytoactinopolyspora halotolerans</name>
    <dbReference type="NCBI Taxonomy" id="1981512"/>
    <lineage>
        <taxon>Bacteria</taxon>
        <taxon>Bacillati</taxon>
        <taxon>Actinomycetota</taxon>
        <taxon>Actinomycetes</taxon>
        <taxon>Jiangellales</taxon>
        <taxon>Jiangellaceae</taxon>
        <taxon>Phytoactinopolyspora</taxon>
    </lineage>
</organism>
<feature type="region of interest" description="Disordered" evidence="1">
    <location>
        <begin position="764"/>
        <end position="800"/>
    </location>
</feature>
<dbReference type="PANTHER" id="PTHR44119:SF4">
    <property type="entry name" value="AEROBIC COBALTOCHELATASE SUBUNIT COBN"/>
    <property type="match status" value="1"/>
</dbReference>
<feature type="domain" description="CobN/magnesium chelatase" evidence="2">
    <location>
        <begin position="102"/>
        <end position="1285"/>
    </location>
</feature>
<dbReference type="GO" id="GO:0051116">
    <property type="term" value="F:cobaltochelatase activity"/>
    <property type="evidence" value="ECO:0007669"/>
    <property type="project" value="UniProtKB-EC"/>
</dbReference>
<reference evidence="3 4" key="1">
    <citation type="submission" date="2020-02" db="EMBL/GenBank/DDBJ databases">
        <authorList>
            <person name="Li X.-J."/>
            <person name="Han X.-M."/>
        </authorList>
    </citation>
    <scope>NUCLEOTIDE SEQUENCE [LARGE SCALE GENOMIC DNA]</scope>
    <source>
        <strain evidence="3 4">CCTCC AB 2017055</strain>
    </source>
</reference>
<gene>
    <name evidence="3" type="primary">cobN</name>
    <name evidence="3" type="ORF">G1H10_00300</name>
</gene>
<evidence type="ECO:0000259" key="2">
    <source>
        <dbReference type="Pfam" id="PF02514"/>
    </source>
</evidence>
<dbReference type="Proteomes" id="UP000475214">
    <property type="component" value="Unassembled WGS sequence"/>
</dbReference>
<dbReference type="RefSeq" id="WP_163731036.1">
    <property type="nucleotide sequence ID" value="NZ_JAAGOA010000001.1"/>
</dbReference>
<accession>A0A6L9S0S5</accession>
<feature type="compositionally biased region" description="Basic and acidic residues" evidence="1">
    <location>
        <begin position="789"/>
        <end position="799"/>
    </location>
</feature>
<dbReference type="EC" id="6.6.1.2" evidence="3"/>